<evidence type="ECO:0000313" key="2">
    <source>
        <dbReference type="EMBL" id="MFC4910899.1"/>
    </source>
</evidence>
<name>A0ABV9U3W7_9ACTN</name>
<gene>
    <name evidence="2" type="ORF">ACFPCY_26550</name>
</gene>
<dbReference type="RefSeq" id="WP_378259552.1">
    <property type="nucleotide sequence ID" value="NZ_JBHSIT010000008.1"/>
</dbReference>
<feature type="domain" description="Helix-turn-helix" evidence="1">
    <location>
        <begin position="9"/>
        <end position="60"/>
    </location>
</feature>
<comment type="caution">
    <text evidence="2">The sequence shown here is derived from an EMBL/GenBank/DDBJ whole genome shotgun (WGS) entry which is preliminary data.</text>
</comment>
<sequence length="65" mass="7744">MKKPSTDRMLTVDEFCDNLRITQRTFYEWRAKGTAPRCIKIPNGQLRIRPADYERWLDSRQEVAA</sequence>
<reference evidence="3" key="1">
    <citation type="journal article" date="2019" name="Int. J. Syst. Evol. Microbiol.">
        <title>The Global Catalogue of Microorganisms (GCM) 10K type strain sequencing project: providing services to taxonomists for standard genome sequencing and annotation.</title>
        <authorList>
            <consortium name="The Broad Institute Genomics Platform"/>
            <consortium name="The Broad Institute Genome Sequencing Center for Infectious Disease"/>
            <person name="Wu L."/>
            <person name="Ma J."/>
        </authorList>
    </citation>
    <scope>NUCLEOTIDE SEQUENCE [LARGE SCALE GENOMIC DNA]</scope>
    <source>
        <strain evidence="3">KLKA75</strain>
    </source>
</reference>
<dbReference type="InterPro" id="IPR009061">
    <property type="entry name" value="DNA-bd_dom_put_sf"/>
</dbReference>
<protein>
    <submittedName>
        <fullName evidence="2">Helix-turn-helix transcriptional regulator</fullName>
    </submittedName>
</protein>
<keyword evidence="3" id="KW-1185">Reference proteome</keyword>
<dbReference type="Proteomes" id="UP001595872">
    <property type="component" value="Unassembled WGS sequence"/>
</dbReference>
<dbReference type="SUPFAM" id="SSF46955">
    <property type="entry name" value="Putative DNA-binding domain"/>
    <property type="match status" value="1"/>
</dbReference>
<proteinExistence type="predicted"/>
<evidence type="ECO:0000313" key="3">
    <source>
        <dbReference type="Proteomes" id="UP001595872"/>
    </source>
</evidence>
<organism evidence="2 3">
    <name type="scientific">Actinomadura gamaensis</name>
    <dbReference type="NCBI Taxonomy" id="1763541"/>
    <lineage>
        <taxon>Bacteria</taxon>
        <taxon>Bacillati</taxon>
        <taxon>Actinomycetota</taxon>
        <taxon>Actinomycetes</taxon>
        <taxon>Streptosporangiales</taxon>
        <taxon>Thermomonosporaceae</taxon>
        <taxon>Actinomadura</taxon>
    </lineage>
</organism>
<accession>A0ABV9U3W7</accession>
<evidence type="ECO:0000259" key="1">
    <source>
        <dbReference type="Pfam" id="PF12728"/>
    </source>
</evidence>
<dbReference type="InterPro" id="IPR041657">
    <property type="entry name" value="HTH_17"/>
</dbReference>
<dbReference type="EMBL" id="JBHSIT010000008">
    <property type="protein sequence ID" value="MFC4910899.1"/>
    <property type="molecule type" value="Genomic_DNA"/>
</dbReference>
<dbReference type="Pfam" id="PF12728">
    <property type="entry name" value="HTH_17"/>
    <property type="match status" value="1"/>
</dbReference>